<evidence type="ECO:0000256" key="6">
    <source>
        <dbReference type="ARBA" id="ARBA00023102"/>
    </source>
</evidence>
<comment type="similarity">
    <text evidence="2 8">Belongs to the PHP hydrolase family. HisK subfamily.</text>
</comment>
<keyword evidence="11" id="KW-1185">Reference proteome</keyword>
<dbReference type="EC" id="3.1.3.15" evidence="3 8"/>
<dbReference type="PANTHER" id="PTHR21039:SF0">
    <property type="entry name" value="HISTIDINOL-PHOSPHATASE"/>
    <property type="match status" value="1"/>
</dbReference>
<dbReference type="AlphaFoldDB" id="A0A7G9GZF8"/>
<dbReference type="PANTHER" id="PTHR21039">
    <property type="entry name" value="HISTIDINOL PHOSPHATASE-RELATED"/>
    <property type="match status" value="1"/>
</dbReference>
<feature type="domain" description="Polymerase/histidinol phosphatase N-terminal" evidence="9">
    <location>
        <begin position="4"/>
        <end position="86"/>
    </location>
</feature>
<name>A0A7G9GZF8_9FUSO</name>
<dbReference type="Proteomes" id="UP000515913">
    <property type="component" value="Chromosome"/>
</dbReference>
<comment type="pathway">
    <text evidence="1 8">Amino-acid biosynthesis; L-histidine biosynthesis; L-histidine from 5-phospho-alpha-D-ribose 1-diphosphate: step 8/9.</text>
</comment>
<dbReference type="RefSeq" id="WP_101474992.1">
    <property type="nucleotide sequence ID" value="NZ_JAQEZM010000003.1"/>
</dbReference>
<sequence>MLINDYHIHSEFSGDSNEKLDKIVKKALELGMEDIAITDHLEYDIIGMTDRWKLKLDKYAKTILEYKEKYKDKIDIKLGVEIGIQPHTREYLEKEVEKYPFDFIIASTHALDRHDIAMGELQKHRNKDQLQKYYFETVLKNVQDYNNFSVYGHIDFITRYGGEQYRGLNYKENLDVIDEILKTLISKNKGLEINTSGYRYQENRFYPCTDLLKRYFELGGEIITIGSDSHVSEYIGKDFDIAYDFLKSIGVKYICSFDKLNPVFKTIK</sequence>
<reference evidence="10 11" key="1">
    <citation type="submission" date="2020-08" db="EMBL/GenBank/DDBJ databases">
        <authorList>
            <person name="Liu C."/>
            <person name="Sun Q."/>
        </authorList>
    </citation>
    <scope>NUCLEOTIDE SEQUENCE [LARGE SCALE GENOMIC DNA]</scope>
    <source>
        <strain evidence="10 11">NSJ-57</strain>
    </source>
</reference>
<dbReference type="InterPro" id="IPR016195">
    <property type="entry name" value="Pol/histidinol_Pase-like"/>
</dbReference>
<dbReference type="InterPro" id="IPR004013">
    <property type="entry name" value="PHP_dom"/>
</dbReference>
<evidence type="ECO:0000256" key="2">
    <source>
        <dbReference type="ARBA" id="ARBA00009152"/>
    </source>
</evidence>
<comment type="catalytic activity">
    <reaction evidence="7 8">
        <text>L-histidinol phosphate + H2O = L-histidinol + phosphate</text>
        <dbReference type="Rhea" id="RHEA:14465"/>
        <dbReference type="ChEBI" id="CHEBI:15377"/>
        <dbReference type="ChEBI" id="CHEBI:43474"/>
        <dbReference type="ChEBI" id="CHEBI:57699"/>
        <dbReference type="ChEBI" id="CHEBI:57980"/>
        <dbReference type="EC" id="3.1.3.15"/>
    </reaction>
</comment>
<dbReference type="UniPathway" id="UPA00031">
    <property type="reaction ID" value="UER00013"/>
</dbReference>
<dbReference type="InterPro" id="IPR003141">
    <property type="entry name" value="Pol/His_phosphatase_N"/>
</dbReference>
<dbReference type="SMART" id="SM00481">
    <property type="entry name" value="POLIIIAc"/>
    <property type="match status" value="1"/>
</dbReference>
<evidence type="ECO:0000256" key="8">
    <source>
        <dbReference type="RuleBase" id="RU366003"/>
    </source>
</evidence>
<dbReference type="Gene3D" id="3.20.20.140">
    <property type="entry name" value="Metal-dependent hydrolases"/>
    <property type="match status" value="1"/>
</dbReference>
<dbReference type="KEGG" id="fho:H9Q81_02320"/>
<dbReference type="SUPFAM" id="SSF89550">
    <property type="entry name" value="PHP domain-like"/>
    <property type="match status" value="1"/>
</dbReference>
<dbReference type="InterPro" id="IPR010140">
    <property type="entry name" value="Histidinol_P_phosphatase_HisJ"/>
</dbReference>
<evidence type="ECO:0000256" key="4">
    <source>
        <dbReference type="ARBA" id="ARBA00022605"/>
    </source>
</evidence>
<keyword evidence="6 8" id="KW-0368">Histidine biosynthesis</keyword>
<accession>A0A7G9GZF8</accession>
<evidence type="ECO:0000256" key="3">
    <source>
        <dbReference type="ARBA" id="ARBA00013085"/>
    </source>
</evidence>
<evidence type="ECO:0000259" key="9">
    <source>
        <dbReference type="SMART" id="SM00481"/>
    </source>
</evidence>
<dbReference type="Pfam" id="PF02811">
    <property type="entry name" value="PHP"/>
    <property type="match status" value="1"/>
</dbReference>
<dbReference type="NCBIfam" id="TIGR01856">
    <property type="entry name" value="hisJ_fam"/>
    <property type="match status" value="1"/>
</dbReference>
<proteinExistence type="inferred from homology"/>
<dbReference type="GO" id="GO:0004401">
    <property type="term" value="F:histidinol-phosphatase activity"/>
    <property type="evidence" value="ECO:0007669"/>
    <property type="project" value="UniProtKB-UniRule"/>
</dbReference>
<keyword evidence="4 8" id="KW-0028">Amino-acid biosynthesis</keyword>
<organism evidence="10 11">
    <name type="scientific">Fusobacterium hominis</name>
    <dbReference type="NCBI Taxonomy" id="2764326"/>
    <lineage>
        <taxon>Bacteria</taxon>
        <taxon>Fusobacteriati</taxon>
        <taxon>Fusobacteriota</taxon>
        <taxon>Fusobacteriia</taxon>
        <taxon>Fusobacteriales</taxon>
        <taxon>Fusobacteriaceae</taxon>
        <taxon>Fusobacterium</taxon>
    </lineage>
</organism>
<dbReference type="EMBL" id="CP060637">
    <property type="protein sequence ID" value="QNM16190.1"/>
    <property type="molecule type" value="Genomic_DNA"/>
</dbReference>
<evidence type="ECO:0000256" key="7">
    <source>
        <dbReference type="ARBA" id="ARBA00049158"/>
    </source>
</evidence>
<keyword evidence="5 8" id="KW-0378">Hydrolase</keyword>
<protein>
    <recommendedName>
        <fullName evidence="3 8">Histidinol-phosphatase</fullName>
        <shortName evidence="8">HolPase</shortName>
        <ecNumber evidence="3 8">3.1.3.15</ecNumber>
    </recommendedName>
</protein>
<evidence type="ECO:0000313" key="11">
    <source>
        <dbReference type="Proteomes" id="UP000515913"/>
    </source>
</evidence>
<evidence type="ECO:0000313" key="10">
    <source>
        <dbReference type="EMBL" id="QNM16190.1"/>
    </source>
</evidence>
<evidence type="ECO:0000256" key="1">
    <source>
        <dbReference type="ARBA" id="ARBA00004970"/>
    </source>
</evidence>
<dbReference type="GO" id="GO:0005737">
    <property type="term" value="C:cytoplasm"/>
    <property type="evidence" value="ECO:0007669"/>
    <property type="project" value="TreeGrafter"/>
</dbReference>
<gene>
    <name evidence="10" type="ORF">H9Q81_02320</name>
</gene>
<evidence type="ECO:0000256" key="5">
    <source>
        <dbReference type="ARBA" id="ARBA00022801"/>
    </source>
</evidence>
<dbReference type="GO" id="GO:0000105">
    <property type="term" value="P:L-histidine biosynthetic process"/>
    <property type="evidence" value="ECO:0007669"/>
    <property type="project" value="UniProtKB-UniRule"/>
</dbReference>